<gene>
    <name evidence="3" type="ORF">LCGC14_0665100</name>
</gene>
<evidence type="ECO:0000259" key="2">
    <source>
        <dbReference type="Pfam" id="PF01464"/>
    </source>
</evidence>
<comment type="caution">
    <text evidence="3">The sequence shown here is derived from an EMBL/GenBank/DDBJ whole genome shotgun (WGS) entry which is preliminary data.</text>
</comment>
<feature type="coiled-coil region" evidence="1">
    <location>
        <begin position="1888"/>
        <end position="1915"/>
    </location>
</feature>
<feature type="domain" description="Transglycosylase SLT" evidence="2">
    <location>
        <begin position="9"/>
        <end position="102"/>
    </location>
</feature>
<name>A0A0F9TDY3_9ZZZZ</name>
<dbReference type="Pfam" id="PF01464">
    <property type="entry name" value="SLT"/>
    <property type="match status" value="1"/>
</dbReference>
<sequence>MPSHYESLARTYATQAGIDPDIFVAQINQESGFRTDLGSSAGAQGIAQIIPRYHPGVDPWDPDASLRYAANLVAGHLRIYGGDIRKALTAYHAGPGILNRAMELGGGDWEGSIFAAASEFFPQEADRIGRDNATYLANILGGGTLAPRPGQPTLPAAAQETRPLEFFQQFGFQQRQRLKQISEQVFGQPPDRTPQEPFPGFLDLLRPFERENNFNSSRLESIDLEISILLKDVPAPSEIISPFGLIDIGFLGTATNAVLSALPFGPGVDVQTGLTEEASKELELLRAERDNLFARHNDLARFFTAVELQFDILQEIDPEVRAEAQAALDQLVNGNSTIQQQMMDPVLAEIRRQVEEQIDLLSTMTPEEIAILSESDITEKLFEQGRARPVASYLLSTEQLRLSLKGFRPSGPEELQTGEEIRNVLMAQGLDSEEAQAYREDTLARVQDRLAAYKELEQNIASLRTGQGDWSLPKPGTAAYLKTLAVQPILVASQALEKYFEGVVRPIAGQALYYPALIIPGEQKIERDMNIALEDANFWQAAGDAWNANTWHPVAKFAFETLADPTTYIGWGIATKLVRPLPILGRPLSRMVAAAEYGYLQAASAPFRIVGSGLRGIIKRPAATLGLLEGERVSGLLVRFLTRANPDTEYGRLTASQATESLGQALKRGTDFPEGIGLADLGTQVSKTLKSQAVPDVDTVLGWSQRVGGTVTKDTLLASKTILLDLETQLVMAAEDPKKAGLVARQLMVVLGVEDAADGKGFRLVKSLVDNYISTGERQAERLIQGDSLEGIISSIAQFSEKLTVSNHQSLAAGQAERLGILSIPLQKVPEGIGAVWSGSVERWVIRPIARSYLLFGMYHLWNIAETKGKASLAGINPFYRGNRSQMILNSWADSLGTRPEVLLGGGRGLVWGESYATVQQARKGVEKFLAPQWVSRMFREELAIRIQAADQVLIQHQLGLRELKRLLPQVWDEIDKVQRATGMDFRFLPKDLRPWAQDATEANLLRGPDAIRGMPGEATAERLRTLNIEKMLGDYDLIDSHVGDFILTQAKSGRLFTNTDEVGQEVVDLIWDTHLRSPEFFSVHFEEMAEEILTAPINNWEDFSKRLMTLQGMSRGYGGVLEHQYGIAREASEKVVRASDNDAIWDVWRGSSDVFGNRAGHAIDRYIESLQGHIGAVGDRSGDVSLLMNRYKALKTLEASAYSRRRDIAEGIFGKSAPKGARPKTNEQWLKAKEQMGQPFRDIAIAKEALVREVYTLEARIGQQAKNAVPDVAGRTISRVDVALMYNIRPDDVSSMTMLSDLQAIMGKDEFTQELLNRAVINLEPGQDLAALGWTKEAVGEVWDDIMREFRLNPENVSRISPTLMQVEDLVRGVRFESKGAELSAEARTAFQRWADDMADGLGRIEGYGGAPWLQAKGEALDTATTEFYRMFPDYVDLNYLDKFFRSQMPFWVYEWHRLWYLPRQFMRTPGLITGLGRYNEATGGDNYIHVPFTSLEINPLRGTILMGGLRRLLIRDYPEFYDTFSKGQQVLDMAGRFGFYPGAHVTIGNLLFGTGKGPAFNQLGELVPVWMKAPIQGFQAFAELIGNKTMMEASKRLANVFIPERFRSYMIAMKVSQIGEKDPDTGEVISGADLLNKTLAGSPLDPFEQELWDRATGQMSPTFILLDQTGLFRFRPEELTEARAEYDIIVSEYTGFTTEQLRDMRNWGIRWQDIIPPTPEVRDLLSATESLERFSGFTNVLFGAAEQQFRARRNEFWDDIDSLRLGLTAKQEEMDCQFGFAGATQCDHPGSITARNWIKLHSGLGADYQSGFDALRERDRYKDIPVTHEEVVEYYQRTGQPLPTEHPMVELLRMYYDIELQEVFDSETGTLGPDFDTFYIQREILLQAAGERRDELEDQIRQYESELEKLHRWSYVQYLRPYFNRRDLTIERFAPDAQLIIRRWLASDSPLERDRLEAIELDGRSLIGRYQADIKLAGQNLRFYSPDIDAWLAFWQVTDSFRTDEGQRRYEILMQRYRPGSDQELPKVDDSAPVLVLSSGEGGDD</sequence>
<dbReference type="SUPFAM" id="SSF53955">
    <property type="entry name" value="Lysozyme-like"/>
    <property type="match status" value="1"/>
</dbReference>
<organism evidence="3">
    <name type="scientific">marine sediment metagenome</name>
    <dbReference type="NCBI Taxonomy" id="412755"/>
    <lineage>
        <taxon>unclassified sequences</taxon>
        <taxon>metagenomes</taxon>
        <taxon>ecological metagenomes</taxon>
    </lineage>
</organism>
<keyword evidence="1" id="KW-0175">Coiled coil</keyword>
<proteinExistence type="predicted"/>
<evidence type="ECO:0000256" key="1">
    <source>
        <dbReference type="SAM" id="Coils"/>
    </source>
</evidence>
<reference evidence="3" key="1">
    <citation type="journal article" date="2015" name="Nature">
        <title>Complex archaea that bridge the gap between prokaryotes and eukaryotes.</title>
        <authorList>
            <person name="Spang A."/>
            <person name="Saw J.H."/>
            <person name="Jorgensen S.L."/>
            <person name="Zaremba-Niedzwiedzka K."/>
            <person name="Martijn J."/>
            <person name="Lind A.E."/>
            <person name="van Eijk R."/>
            <person name="Schleper C."/>
            <person name="Guy L."/>
            <person name="Ettema T.J."/>
        </authorList>
    </citation>
    <scope>NUCLEOTIDE SEQUENCE</scope>
</reference>
<dbReference type="InterPro" id="IPR008258">
    <property type="entry name" value="Transglycosylase_SLT_dom_1"/>
</dbReference>
<accession>A0A0F9TDY3</accession>
<dbReference type="CDD" id="cd00254">
    <property type="entry name" value="LT-like"/>
    <property type="match status" value="1"/>
</dbReference>
<evidence type="ECO:0000313" key="3">
    <source>
        <dbReference type="EMBL" id="KKN47221.1"/>
    </source>
</evidence>
<dbReference type="EMBL" id="LAZR01001289">
    <property type="protein sequence ID" value="KKN47221.1"/>
    <property type="molecule type" value="Genomic_DNA"/>
</dbReference>
<dbReference type="Gene3D" id="1.10.530.10">
    <property type="match status" value="1"/>
</dbReference>
<protein>
    <recommendedName>
        <fullName evidence="2">Transglycosylase SLT domain-containing protein</fullName>
    </recommendedName>
</protein>
<dbReference type="InterPro" id="IPR023346">
    <property type="entry name" value="Lysozyme-like_dom_sf"/>
</dbReference>